<evidence type="ECO:0000256" key="1">
    <source>
        <dbReference type="ARBA" id="ARBA00004191"/>
    </source>
</evidence>
<dbReference type="Proteomes" id="UP000016931">
    <property type="component" value="Unassembled WGS sequence"/>
</dbReference>
<dbReference type="OMA" id="IGDGQPQ"/>
<evidence type="ECO:0000259" key="9">
    <source>
        <dbReference type="Pfam" id="PF22799"/>
    </source>
</evidence>
<feature type="domain" description="Cell wall mannoprotein PIR1-like C-terminal" evidence="9">
    <location>
        <begin position="73"/>
        <end position="146"/>
    </location>
</feature>
<dbReference type="GO" id="GO:0031505">
    <property type="term" value="P:fungal-type cell wall organization"/>
    <property type="evidence" value="ECO:0007669"/>
    <property type="project" value="UniProtKB-ARBA"/>
</dbReference>
<keyword evidence="4 8" id="KW-0732">Signal</keyword>
<comment type="similarity">
    <text evidence="6">Belongs to the PIR protein family.</text>
</comment>
<evidence type="ECO:0000256" key="7">
    <source>
        <dbReference type="SAM" id="MobiDB-lite"/>
    </source>
</evidence>
<keyword evidence="2" id="KW-0134">Cell wall</keyword>
<keyword evidence="11" id="KW-1185">Reference proteome</keyword>
<feature type="region of interest" description="Disordered" evidence="7">
    <location>
        <begin position="158"/>
        <end position="189"/>
    </location>
</feature>
<dbReference type="PANTHER" id="PTHR47254">
    <property type="entry name" value="CELL WALL MANNOPROTEIN CIS3-RELATED"/>
    <property type="match status" value="1"/>
</dbReference>
<dbReference type="InterPro" id="IPR051153">
    <property type="entry name" value="Yeast_CWMannoprotein_PIR"/>
</dbReference>
<evidence type="ECO:0000256" key="6">
    <source>
        <dbReference type="ARBA" id="ARBA00038219"/>
    </source>
</evidence>
<organism evidence="10 11">
    <name type="scientific">Sphaerulina musiva (strain SO2202)</name>
    <name type="common">Poplar stem canker fungus</name>
    <name type="synonym">Septoria musiva</name>
    <dbReference type="NCBI Taxonomy" id="692275"/>
    <lineage>
        <taxon>Eukaryota</taxon>
        <taxon>Fungi</taxon>
        <taxon>Dikarya</taxon>
        <taxon>Ascomycota</taxon>
        <taxon>Pezizomycotina</taxon>
        <taxon>Dothideomycetes</taxon>
        <taxon>Dothideomycetidae</taxon>
        <taxon>Mycosphaerellales</taxon>
        <taxon>Mycosphaerellaceae</taxon>
        <taxon>Sphaerulina</taxon>
    </lineage>
</organism>
<keyword evidence="3" id="KW-0964">Secreted</keyword>
<evidence type="ECO:0000256" key="3">
    <source>
        <dbReference type="ARBA" id="ARBA00022525"/>
    </source>
</evidence>
<feature type="chain" id="PRO_5004110016" description="Cell wall mannoprotein PIR1-like C-terminal domain-containing protein" evidence="8">
    <location>
        <begin position="25"/>
        <end position="315"/>
    </location>
</feature>
<evidence type="ECO:0000256" key="2">
    <source>
        <dbReference type="ARBA" id="ARBA00022512"/>
    </source>
</evidence>
<dbReference type="GO" id="GO:0005199">
    <property type="term" value="F:structural constituent of cell wall"/>
    <property type="evidence" value="ECO:0007669"/>
    <property type="project" value="InterPro"/>
</dbReference>
<dbReference type="InterPro" id="IPR054508">
    <property type="entry name" value="PIR1-like_C"/>
</dbReference>
<dbReference type="Pfam" id="PF22799">
    <property type="entry name" value="PIR1-like_C"/>
    <property type="match status" value="1"/>
</dbReference>
<reference evidence="10 11" key="1">
    <citation type="journal article" date="2012" name="PLoS Pathog.">
        <title>Diverse lifestyles and strategies of plant pathogenesis encoded in the genomes of eighteen Dothideomycetes fungi.</title>
        <authorList>
            <person name="Ohm R.A."/>
            <person name="Feau N."/>
            <person name="Henrissat B."/>
            <person name="Schoch C.L."/>
            <person name="Horwitz B.A."/>
            <person name="Barry K.W."/>
            <person name="Condon B.J."/>
            <person name="Copeland A.C."/>
            <person name="Dhillon B."/>
            <person name="Glaser F."/>
            <person name="Hesse C.N."/>
            <person name="Kosti I."/>
            <person name="LaButti K."/>
            <person name="Lindquist E.A."/>
            <person name="Lucas S."/>
            <person name="Salamov A.A."/>
            <person name="Bradshaw R.E."/>
            <person name="Ciuffetti L."/>
            <person name="Hamelin R.C."/>
            <person name="Kema G.H.J."/>
            <person name="Lawrence C."/>
            <person name="Scott J.A."/>
            <person name="Spatafora J.W."/>
            <person name="Turgeon B.G."/>
            <person name="de Wit P.J.G.M."/>
            <person name="Zhong S."/>
            <person name="Goodwin S.B."/>
            <person name="Grigoriev I.V."/>
        </authorList>
    </citation>
    <scope>NUCLEOTIDE SEQUENCE [LARGE SCALE GENOMIC DNA]</scope>
    <source>
        <strain evidence="10 11">SO2202</strain>
    </source>
</reference>
<dbReference type="HOGENOM" id="CLU_049782_0_0_1"/>
<evidence type="ECO:0000313" key="10">
    <source>
        <dbReference type="EMBL" id="EMF17469.1"/>
    </source>
</evidence>
<evidence type="ECO:0000256" key="4">
    <source>
        <dbReference type="ARBA" id="ARBA00022729"/>
    </source>
</evidence>
<gene>
    <name evidence="10" type="ORF">SEPMUDRAFT_146491</name>
</gene>
<evidence type="ECO:0000313" key="11">
    <source>
        <dbReference type="Proteomes" id="UP000016931"/>
    </source>
</evidence>
<dbReference type="Pfam" id="PF00399">
    <property type="entry name" value="PIR"/>
    <property type="match status" value="4"/>
</dbReference>
<dbReference type="OrthoDB" id="5415592at2759"/>
<accession>N1QNP9</accession>
<proteinExistence type="inferred from homology"/>
<dbReference type="InterPro" id="IPR000420">
    <property type="entry name" value="Yeast_PIR_rpt"/>
</dbReference>
<feature type="signal peptide" evidence="8">
    <location>
        <begin position="1"/>
        <end position="24"/>
    </location>
</feature>
<protein>
    <recommendedName>
        <fullName evidence="9">Cell wall mannoprotein PIR1-like C-terminal domain-containing protein</fullName>
    </recommendedName>
</protein>
<dbReference type="PROSITE" id="PS50256">
    <property type="entry name" value="PIR_REPEAT_2"/>
    <property type="match status" value="4"/>
</dbReference>
<dbReference type="GO" id="GO:0009277">
    <property type="term" value="C:fungal-type cell wall"/>
    <property type="evidence" value="ECO:0007669"/>
    <property type="project" value="TreeGrafter"/>
</dbReference>
<dbReference type="EMBL" id="KB456260">
    <property type="protein sequence ID" value="EMF17469.1"/>
    <property type="molecule type" value="Genomic_DNA"/>
</dbReference>
<evidence type="ECO:0000256" key="8">
    <source>
        <dbReference type="SAM" id="SignalP"/>
    </source>
</evidence>
<name>N1QNP9_SPHMS</name>
<dbReference type="PANTHER" id="PTHR47254:SF1">
    <property type="entry name" value="CELL WALL MANNOPROTEIN CIS3-RELATED"/>
    <property type="match status" value="1"/>
</dbReference>
<evidence type="ECO:0000256" key="5">
    <source>
        <dbReference type="ARBA" id="ARBA00022737"/>
    </source>
</evidence>
<keyword evidence="5" id="KW-0677">Repeat</keyword>
<dbReference type="eggNOG" id="ENOG502QQD8">
    <property type="taxonomic scope" value="Eukaryota"/>
</dbReference>
<comment type="subcellular location">
    <subcellularLocation>
        <location evidence="1">Secreted</location>
        <location evidence="1">Cell wall</location>
    </subcellularLocation>
</comment>
<dbReference type="GeneID" id="27900824"/>
<dbReference type="AlphaFoldDB" id="N1QNP9"/>
<sequence>MRYAIAPIALAAVAAAVAVPQGVTEDITPSTSAPAGCSGDYPGTFQIQVVNVTTPAKQKRQGGGALILTLSGGVLKDAQGRTGYIAANRQFQFDGPAQTGAIYTAGWSVCQNNTLAIGNDVVFQQCLSGTFYNLYDEATEEQCTPIYIEAINAGGAASGAASVMPDGQPTASPQPVNQIGDGQPQASTGAVTQIGDGQIQAPTGTPVMEMSDGQITAATGAPVTQIGDGQIQAPTTTGAPVTQIGDGQIQAPTAAATSSGYVVSQIPDGQIQAPTNATKVSATPSVMPYTGAATIPTMRSELFGLAAGVLAIAML</sequence>
<dbReference type="STRING" id="692275.N1QNP9"/>
<dbReference type="RefSeq" id="XP_016765590.1">
    <property type="nucleotide sequence ID" value="XM_016903687.1"/>
</dbReference>